<proteinExistence type="predicted"/>
<dbReference type="RefSeq" id="WP_207661195.1">
    <property type="nucleotide sequence ID" value="NZ_QSFO01000008.1"/>
</dbReference>
<dbReference type="Proteomes" id="UP000284598">
    <property type="component" value="Unassembled WGS sequence"/>
</dbReference>
<accession>A0A413RYZ7</accession>
<gene>
    <name evidence="1" type="ORF">DW929_07760</name>
</gene>
<organism evidence="1 2">
    <name type="scientific">Eubacterium ventriosum</name>
    <dbReference type="NCBI Taxonomy" id="39496"/>
    <lineage>
        <taxon>Bacteria</taxon>
        <taxon>Bacillati</taxon>
        <taxon>Bacillota</taxon>
        <taxon>Clostridia</taxon>
        <taxon>Eubacteriales</taxon>
        <taxon>Eubacteriaceae</taxon>
        <taxon>Eubacterium</taxon>
    </lineage>
</organism>
<evidence type="ECO:0000313" key="2">
    <source>
        <dbReference type="Proteomes" id="UP000284598"/>
    </source>
</evidence>
<comment type="caution">
    <text evidence="1">The sequence shown here is derived from an EMBL/GenBank/DDBJ whole genome shotgun (WGS) entry which is preliminary data.</text>
</comment>
<feature type="non-terminal residue" evidence="1">
    <location>
        <position position="1"/>
    </location>
</feature>
<dbReference type="EMBL" id="QSFO01000008">
    <property type="protein sequence ID" value="RHA53959.1"/>
    <property type="molecule type" value="Genomic_DNA"/>
</dbReference>
<reference evidence="1 2" key="1">
    <citation type="submission" date="2018-08" db="EMBL/GenBank/DDBJ databases">
        <title>A genome reference for cultivated species of the human gut microbiota.</title>
        <authorList>
            <person name="Zou Y."/>
            <person name="Xue W."/>
            <person name="Luo G."/>
        </authorList>
    </citation>
    <scope>NUCLEOTIDE SEQUENCE [LARGE SCALE GENOMIC DNA]</scope>
    <source>
        <strain evidence="1 2">AM43-2</strain>
    </source>
</reference>
<protein>
    <submittedName>
        <fullName evidence="1">Uncharacterized protein</fullName>
    </submittedName>
</protein>
<sequence>QRLIASEQTTSFRRGGDFCKGSKKNQITIPYQVTISKFRKVVFFCHGYKLHRFNYFIVWLKKYPNITSQK</sequence>
<name>A0A413RYZ7_9FIRM</name>
<evidence type="ECO:0000313" key="1">
    <source>
        <dbReference type="EMBL" id="RHA53959.1"/>
    </source>
</evidence>
<dbReference type="AlphaFoldDB" id="A0A413RYZ7"/>